<dbReference type="PANTHER" id="PTHR47482">
    <property type="entry name" value="OS11G0632001 PROTEIN"/>
    <property type="match status" value="1"/>
</dbReference>
<name>A0A8R7UE90_TRIUA</name>
<feature type="region of interest" description="Disordered" evidence="1">
    <location>
        <begin position="62"/>
        <end position="116"/>
    </location>
</feature>
<keyword evidence="3" id="KW-1185">Reference proteome</keyword>
<accession>A0A8R7UE90</accession>
<dbReference type="EnsemblPlants" id="TuG1812G0500000613.01.T01">
    <property type="protein sequence ID" value="TuG1812G0500000613.01.T01"/>
    <property type="gene ID" value="TuG1812G0500000613.01"/>
</dbReference>
<proteinExistence type="predicted"/>
<protein>
    <recommendedName>
        <fullName evidence="4">Protein FAR1-RELATED SEQUENCE</fullName>
    </recommendedName>
</protein>
<evidence type="ECO:0000313" key="3">
    <source>
        <dbReference type="Proteomes" id="UP000015106"/>
    </source>
</evidence>
<evidence type="ECO:0000313" key="2">
    <source>
        <dbReference type="EnsemblPlants" id="TuG1812G0500000613.01.T01"/>
    </source>
</evidence>
<dbReference type="PANTHER" id="PTHR47482:SF5">
    <property type="entry name" value="FAR1 DOMAIN-CONTAINING PROTEIN"/>
    <property type="match status" value="1"/>
</dbReference>
<evidence type="ECO:0000256" key="1">
    <source>
        <dbReference type="SAM" id="MobiDB-lite"/>
    </source>
</evidence>
<dbReference type="Proteomes" id="UP000015106">
    <property type="component" value="Chromosome 5"/>
</dbReference>
<dbReference type="Gramene" id="TuG1812G0500000613.01.T01">
    <property type="protein sequence ID" value="TuG1812G0500000613.01.T01"/>
    <property type="gene ID" value="TuG1812G0500000613.01"/>
</dbReference>
<sequence length="216" mass="23765">MEVAGMEFLLDTVDRFPLPEEFTDSVEQPDPVPLARMEANEPSYAGSAVSKDDSGCAQQIGEFEVDRNAPAARGRAATSPTRSAQSTGRGNPEAPGWTKRLRLGSAPPDRTPCPSHMSALEESMRKYAEEPRKNVVRPSLGLTFDSVGEAYDFYNLYSWETGFGIRYGKSWLNVERTKCMQEIVCGCSGKPEAENSRSCRCECPALIRLLRAADNS</sequence>
<reference evidence="2" key="3">
    <citation type="submission" date="2022-06" db="UniProtKB">
        <authorList>
            <consortium name="EnsemblPlants"/>
        </authorList>
    </citation>
    <scope>IDENTIFICATION</scope>
</reference>
<organism evidence="2 3">
    <name type="scientific">Triticum urartu</name>
    <name type="common">Red wild einkorn</name>
    <name type="synonym">Crithodium urartu</name>
    <dbReference type="NCBI Taxonomy" id="4572"/>
    <lineage>
        <taxon>Eukaryota</taxon>
        <taxon>Viridiplantae</taxon>
        <taxon>Streptophyta</taxon>
        <taxon>Embryophyta</taxon>
        <taxon>Tracheophyta</taxon>
        <taxon>Spermatophyta</taxon>
        <taxon>Magnoliopsida</taxon>
        <taxon>Liliopsida</taxon>
        <taxon>Poales</taxon>
        <taxon>Poaceae</taxon>
        <taxon>BOP clade</taxon>
        <taxon>Pooideae</taxon>
        <taxon>Triticodae</taxon>
        <taxon>Triticeae</taxon>
        <taxon>Triticinae</taxon>
        <taxon>Triticum</taxon>
    </lineage>
</organism>
<evidence type="ECO:0008006" key="4">
    <source>
        <dbReference type="Google" id="ProtNLM"/>
    </source>
</evidence>
<feature type="compositionally biased region" description="Polar residues" evidence="1">
    <location>
        <begin position="78"/>
        <end position="89"/>
    </location>
</feature>
<reference evidence="2" key="2">
    <citation type="submission" date="2018-03" db="EMBL/GenBank/DDBJ databases">
        <title>The Triticum urartu genome reveals the dynamic nature of wheat genome evolution.</title>
        <authorList>
            <person name="Ling H."/>
            <person name="Ma B."/>
            <person name="Shi X."/>
            <person name="Liu H."/>
            <person name="Dong L."/>
            <person name="Sun H."/>
            <person name="Cao Y."/>
            <person name="Gao Q."/>
            <person name="Zheng S."/>
            <person name="Li Y."/>
            <person name="Yu Y."/>
            <person name="Du H."/>
            <person name="Qi M."/>
            <person name="Li Y."/>
            <person name="Yu H."/>
            <person name="Cui Y."/>
            <person name="Wang N."/>
            <person name="Chen C."/>
            <person name="Wu H."/>
            <person name="Zhao Y."/>
            <person name="Zhang J."/>
            <person name="Li Y."/>
            <person name="Zhou W."/>
            <person name="Zhang B."/>
            <person name="Hu W."/>
            <person name="Eijk M."/>
            <person name="Tang J."/>
            <person name="Witsenboer H."/>
            <person name="Zhao S."/>
            <person name="Li Z."/>
            <person name="Zhang A."/>
            <person name="Wang D."/>
            <person name="Liang C."/>
        </authorList>
    </citation>
    <scope>NUCLEOTIDE SEQUENCE [LARGE SCALE GENOMIC DNA]</scope>
    <source>
        <strain evidence="2">cv. G1812</strain>
    </source>
</reference>
<reference evidence="3" key="1">
    <citation type="journal article" date="2013" name="Nature">
        <title>Draft genome of the wheat A-genome progenitor Triticum urartu.</title>
        <authorList>
            <person name="Ling H.Q."/>
            <person name="Zhao S."/>
            <person name="Liu D."/>
            <person name="Wang J."/>
            <person name="Sun H."/>
            <person name="Zhang C."/>
            <person name="Fan H."/>
            <person name="Li D."/>
            <person name="Dong L."/>
            <person name="Tao Y."/>
            <person name="Gao C."/>
            <person name="Wu H."/>
            <person name="Li Y."/>
            <person name="Cui Y."/>
            <person name="Guo X."/>
            <person name="Zheng S."/>
            <person name="Wang B."/>
            <person name="Yu K."/>
            <person name="Liang Q."/>
            <person name="Yang W."/>
            <person name="Lou X."/>
            <person name="Chen J."/>
            <person name="Feng M."/>
            <person name="Jian J."/>
            <person name="Zhang X."/>
            <person name="Luo G."/>
            <person name="Jiang Y."/>
            <person name="Liu J."/>
            <person name="Wang Z."/>
            <person name="Sha Y."/>
            <person name="Zhang B."/>
            <person name="Wu H."/>
            <person name="Tang D."/>
            <person name="Shen Q."/>
            <person name="Xue P."/>
            <person name="Zou S."/>
            <person name="Wang X."/>
            <person name="Liu X."/>
            <person name="Wang F."/>
            <person name="Yang Y."/>
            <person name="An X."/>
            <person name="Dong Z."/>
            <person name="Zhang K."/>
            <person name="Zhang X."/>
            <person name="Luo M.C."/>
            <person name="Dvorak J."/>
            <person name="Tong Y."/>
            <person name="Wang J."/>
            <person name="Yang H."/>
            <person name="Li Z."/>
            <person name="Wang D."/>
            <person name="Zhang A."/>
            <person name="Wang J."/>
        </authorList>
    </citation>
    <scope>NUCLEOTIDE SEQUENCE</scope>
    <source>
        <strain evidence="3">cv. G1812</strain>
    </source>
</reference>
<dbReference type="AlphaFoldDB" id="A0A8R7UE90"/>